<dbReference type="AlphaFoldDB" id="A0A2N6LJ66"/>
<evidence type="ECO:0000313" key="2">
    <source>
        <dbReference type="Proteomes" id="UP000235081"/>
    </source>
</evidence>
<comment type="caution">
    <text evidence="1">The sequence shown here is derived from an EMBL/GenBank/DDBJ whole genome shotgun (WGS) entry which is preliminary data.</text>
</comment>
<proteinExistence type="predicted"/>
<reference evidence="1 2" key="1">
    <citation type="submission" date="2017-07" db="EMBL/GenBank/DDBJ databases">
        <title>Genomes of Fischerella (Mastigocladus) sp. strains.</title>
        <authorList>
            <person name="Miller S.R."/>
        </authorList>
    </citation>
    <scope>NUCLEOTIDE SEQUENCE [LARGE SCALE GENOMIC DNA]</scope>
    <source>
        <strain evidence="1 2">CCMEE 5318</strain>
    </source>
</reference>
<dbReference type="EMBL" id="NMQE01000209">
    <property type="protein sequence ID" value="PMB24533.1"/>
    <property type="molecule type" value="Genomic_DNA"/>
</dbReference>
<accession>A0A2N6LJ66</accession>
<organism evidence="1 2">
    <name type="scientific">Fischerella thermalis CCMEE 5318</name>
    <dbReference type="NCBI Taxonomy" id="2019666"/>
    <lineage>
        <taxon>Bacteria</taxon>
        <taxon>Bacillati</taxon>
        <taxon>Cyanobacteriota</taxon>
        <taxon>Cyanophyceae</taxon>
        <taxon>Nostocales</taxon>
        <taxon>Hapalosiphonaceae</taxon>
        <taxon>Fischerella</taxon>
    </lineage>
</organism>
<evidence type="ECO:0000313" key="1">
    <source>
        <dbReference type="EMBL" id="PMB24533.1"/>
    </source>
</evidence>
<gene>
    <name evidence="1" type="ORF">CEN46_07665</name>
</gene>
<sequence length="61" mass="6928">MFIALPTYAGYDYSQFLNIPLRALTGKAYILAKWKRRLISAQDYTGSNPVYEQTAFSTCAK</sequence>
<protein>
    <submittedName>
        <fullName evidence="1">Uncharacterized protein</fullName>
    </submittedName>
</protein>
<dbReference type="Proteomes" id="UP000235081">
    <property type="component" value="Unassembled WGS sequence"/>
</dbReference>
<name>A0A2N6LJ66_9CYAN</name>